<proteinExistence type="predicted"/>
<dbReference type="STRING" id="481719.LASUN_17450"/>
<name>A0A1E7XBL8_9LACO</name>
<sequence>MMNEDKLRAIVETFANYNIGIQTKGMHIVGINGQAADFDANTFMQDQLIEMICKVMANQLIHETWLSEQNKK</sequence>
<dbReference type="RefSeq" id="WP_070368115.1">
    <property type="nucleotide sequence ID" value="NZ_JAZHVW010000011.1"/>
</dbReference>
<gene>
    <name evidence="1" type="ORF">LASUN_17450</name>
</gene>
<accession>A0A1E7XBL8</accession>
<evidence type="ECO:0000313" key="2">
    <source>
        <dbReference type="Proteomes" id="UP000177010"/>
    </source>
</evidence>
<dbReference type="Proteomes" id="UP000177010">
    <property type="component" value="Unassembled WGS sequence"/>
</dbReference>
<reference evidence="1 2" key="1">
    <citation type="submission" date="2016-09" db="EMBL/GenBank/DDBJ databases">
        <title>Genome Sequence of Lactobacillus sunkii Strain CG01.</title>
        <authorList>
            <person name="Poehlein A."/>
            <person name="Gabris C."/>
            <person name="Bengelsdorf F.R."/>
            <person name="Duerre P."/>
            <person name="Daniel R."/>
        </authorList>
    </citation>
    <scope>NUCLEOTIDE SEQUENCE [LARGE SCALE GENOMIC DNA]</scope>
    <source>
        <strain evidence="1 2">CG_D</strain>
    </source>
</reference>
<dbReference type="EMBL" id="MIQE01000019">
    <property type="protein sequence ID" value="OFA10517.1"/>
    <property type="molecule type" value="Genomic_DNA"/>
</dbReference>
<organism evidence="1 2">
    <name type="scientific">Lentilactobacillus sunkii</name>
    <dbReference type="NCBI Taxonomy" id="481719"/>
    <lineage>
        <taxon>Bacteria</taxon>
        <taxon>Bacillati</taxon>
        <taxon>Bacillota</taxon>
        <taxon>Bacilli</taxon>
        <taxon>Lactobacillales</taxon>
        <taxon>Lactobacillaceae</taxon>
        <taxon>Lentilactobacillus</taxon>
    </lineage>
</organism>
<evidence type="ECO:0000313" key="1">
    <source>
        <dbReference type="EMBL" id="OFA10517.1"/>
    </source>
</evidence>
<comment type="caution">
    <text evidence="1">The sequence shown here is derived from an EMBL/GenBank/DDBJ whole genome shotgun (WGS) entry which is preliminary data.</text>
</comment>
<dbReference type="AlphaFoldDB" id="A0A1E7XBL8"/>
<protein>
    <submittedName>
        <fullName evidence="1">Uncharacterized protein</fullName>
    </submittedName>
</protein>